<evidence type="ECO:0000313" key="2">
    <source>
        <dbReference type="Proteomes" id="UP000257109"/>
    </source>
</evidence>
<comment type="caution">
    <text evidence="1">The sequence shown here is derived from an EMBL/GenBank/DDBJ whole genome shotgun (WGS) entry which is preliminary data.</text>
</comment>
<evidence type="ECO:0000313" key="1">
    <source>
        <dbReference type="EMBL" id="RDX93588.1"/>
    </source>
</evidence>
<feature type="non-terminal residue" evidence="1">
    <location>
        <position position="1"/>
    </location>
</feature>
<name>A0A371GSQ8_MUCPR</name>
<reference evidence="1" key="1">
    <citation type="submission" date="2018-05" db="EMBL/GenBank/DDBJ databases">
        <title>Draft genome of Mucuna pruriens seed.</title>
        <authorList>
            <person name="Nnadi N.E."/>
            <person name="Vos R."/>
            <person name="Hasami M.H."/>
            <person name="Devisetty U.K."/>
            <person name="Aguiy J.C."/>
        </authorList>
    </citation>
    <scope>NUCLEOTIDE SEQUENCE [LARGE SCALE GENOMIC DNA]</scope>
    <source>
        <strain evidence="1">JCA_2017</strain>
    </source>
</reference>
<organism evidence="1 2">
    <name type="scientific">Mucuna pruriens</name>
    <name type="common">Velvet bean</name>
    <name type="synonym">Dolichos pruriens</name>
    <dbReference type="NCBI Taxonomy" id="157652"/>
    <lineage>
        <taxon>Eukaryota</taxon>
        <taxon>Viridiplantae</taxon>
        <taxon>Streptophyta</taxon>
        <taxon>Embryophyta</taxon>
        <taxon>Tracheophyta</taxon>
        <taxon>Spermatophyta</taxon>
        <taxon>Magnoliopsida</taxon>
        <taxon>eudicotyledons</taxon>
        <taxon>Gunneridae</taxon>
        <taxon>Pentapetalae</taxon>
        <taxon>rosids</taxon>
        <taxon>fabids</taxon>
        <taxon>Fabales</taxon>
        <taxon>Fabaceae</taxon>
        <taxon>Papilionoideae</taxon>
        <taxon>50 kb inversion clade</taxon>
        <taxon>NPAAA clade</taxon>
        <taxon>indigoferoid/millettioid clade</taxon>
        <taxon>Phaseoleae</taxon>
        <taxon>Mucuna</taxon>
    </lineage>
</organism>
<dbReference type="EMBL" id="QJKJ01004579">
    <property type="protein sequence ID" value="RDX93588.1"/>
    <property type="molecule type" value="Genomic_DNA"/>
</dbReference>
<gene>
    <name evidence="1" type="ORF">CR513_24138</name>
</gene>
<sequence>MQDSTICWRWRCGIIFRMICSSMIEPILKEVRDGRRRHIDTWLDLMKELRTRFVLASYA</sequence>
<accession>A0A371GSQ8</accession>
<keyword evidence="2" id="KW-1185">Reference proteome</keyword>
<dbReference type="OrthoDB" id="785668at2759"/>
<dbReference type="Proteomes" id="UP000257109">
    <property type="component" value="Unassembled WGS sequence"/>
</dbReference>
<protein>
    <submittedName>
        <fullName evidence="1">Uncharacterized protein</fullName>
    </submittedName>
</protein>
<proteinExistence type="predicted"/>
<dbReference type="AlphaFoldDB" id="A0A371GSQ8"/>